<reference evidence="13" key="1">
    <citation type="submission" date="2023-02" db="EMBL/GenBank/DDBJ databases">
        <title>tmexCD-toprJ-like cluster.</title>
        <authorList>
            <person name="Gao X."/>
            <person name="Wang C."/>
            <person name="Liu J."/>
        </authorList>
    </citation>
    <scope>NUCLEOTIDE SEQUENCE</scope>
    <source>
        <strain evidence="13">GDW21C697WI</strain>
        <plasmid evidence="13">pHNGDW697-1</plasmid>
    </source>
</reference>
<keyword evidence="9" id="KW-0808">Transferase</keyword>
<keyword evidence="9" id="KW-0511">Multifunctional enzyme</keyword>
<feature type="domain" description="Prepilin type IV endopeptidase peptidase" evidence="11">
    <location>
        <begin position="149"/>
        <end position="257"/>
    </location>
</feature>
<evidence type="ECO:0000259" key="12">
    <source>
        <dbReference type="Pfam" id="PF06750"/>
    </source>
</evidence>
<proteinExistence type="inferred from homology"/>
<dbReference type="InterPro" id="IPR000045">
    <property type="entry name" value="Prepilin_IV_endopep_pep"/>
</dbReference>
<evidence type="ECO:0000256" key="5">
    <source>
        <dbReference type="ARBA" id="ARBA00022692"/>
    </source>
</evidence>
<evidence type="ECO:0000256" key="2">
    <source>
        <dbReference type="ARBA" id="ARBA00005801"/>
    </source>
</evidence>
<protein>
    <recommendedName>
        <fullName evidence="9">Prepilin leader peptidase/N-methyltransferase</fullName>
        <ecNumber evidence="9">2.1.1.-</ecNumber>
        <ecNumber evidence="9">3.4.23.43</ecNumber>
    </recommendedName>
</protein>
<keyword evidence="7 10" id="KW-0472">Membrane</keyword>
<evidence type="ECO:0000256" key="3">
    <source>
        <dbReference type="ARBA" id="ARBA00022475"/>
    </source>
</evidence>
<keyword evidence="13" id="KW-0614">Plasmid</keyword>
<dbReference type="GO" id="GO:0032259">
    <property type="term" value="P:methylation"/>
    <property type="evidence" value="ECO:0007669"/>
    <property type="project" value="UniProtKB-KW"/>
</dbReference>
<keyword evidence="6 10" id="KW-1133">Transmembrane helix</keyword>
<dbReference type="PANTHER" id="PTHR30487:SF0">
    <property type="entry name" value="PREPILIN LEADER PEPTIDASE_N-METHYLTRANSFERASE-RELATED"/>
    <property type="match status" value="1"/>
</dbReference>
<evidence type="ECO:0000256" key="4">
    <source>
        <dbReference type="ARBA" id="ARBA00022519"/>
    </source>
</evidence>
<name>A0AAJ5V470_9PSED</name>
<feature type="transmembrane region" description="Helical" evidence="10">
    <location>
        <begin position="266"/>
        <end position="284"/>
    </location>
</feature>
<dbReference type="EC" id="3.4.23.43" evidence="9"/>
<dbReference type="GO" id="GO:0005886">
    <property type="term" value="C:plasma membrane"/>
    <property type="evidence" value="ECO:0007669"/>
    <property type="project" value="UniProtKB-SubCell"/>
</dbReference>
<dbReference type="InterPro" id="IPR010627">
    <property type="entry name" value="Prepilin_pept_A24_N"/>
</dbReference>
<comment type="function">
    <text evidence="9">Plays an essential role in type IV pili and type II pseudopili formation by proteolytically removing the leader sequence from substrate proteins and subsequently monomethylating the alpha-amino group of the newly exposed N-terminal phenylalanine.</text>
</comment>
<evidence type="ECO:0000256" key="8">
    <source>
        <dbReference type="RuleBase" id="RU003793"/>
    </source>
</evidence>
<gene>
    <name evidence="13" type="ORF">PWA60_27290</name>
</gene>
<feature type="transmembrane region" description="Helical" evidence="10">
    <location>
        <begin position="196"/>
        <end position="216"/>
    </location>
</feature>
<dbReference type="EMBL" id="CP118678">
    <property type="protein sequence ID" value="WEA23195.1"/>
    <property type="molecule type" value="Genomic_DNA"/>
</dbReference>
<feature type="transmembrane region" description="Helical" evidence="10">
    <location>
        <begin position="23"/>
        <end position="50"/>
    </location>
</feature>
<feature type="transmembrane region" description="Helical" evidence="10">
    <location>
        <begin position="143"/>
        <end position="161"/>
    </location>
</feature>
<dbReference type="Proteomes" id="UP001217631">
    <property type="component" value="Plasmid pHNGDW697-1"/>
</dbReference>
<evidence type="ECO:0000256" key="7">
    <source>
        <dbReference type="ARBA" id="ARBA00023136"/>
    </source>
</evidence>
<keyword evidence="3" id="KW-1003">Cell membrane</keyword>
<comment type="catalytic activity">
    <reaction evidence="9">
        <text>Typically cleaves a -Gly-|-Phe- bond to release an N-terminal, basic peptide of 5-8 residues from type IV prepilin, and then N-methylates the new N-terminal amino group, the methyl donor being S-adenosyl-L-methionine.</text>
        <dbReference type="EC" id="3.4.23.43"/>
    </reaction>
</comment>
<evidence type="ECO:0000256" key="1">
    <source>
        <dbReference type="ARBA" id="ARBA00004429"/>
    </source>
</evidence>
<dbReference type="Pfam" id="PF01478">
    <property type="entry name" value="Peptidase_A24"/>
    <property type="match status" value="1"/>
</dbReference>
<organism evidence="13 14">
    <name type="scientific">Pseudomonas juntendi</name>
    <dbReference type="NCBI Taxonomy" id="2666183"/>
    <lineage>
        <taxon>Bacteria</taxon>
        <taxon>Pseudomonadati</taxon>
        <taxon>Pseudomonadota</taxon>
        <taxon>Gammaproteobacteria</taxon>
        <taxon>Pseudomonadales</taxon>
        <taxon>Pseudomonadaceae</taxon>
        <taxon>Pseudomonas</taxon>
    </lineage>
</organism>
<dbReference type="GO" id="GO:0004190">
    <property type="term" value="F:aspartic-type endopeptidase activity"/>
    <property type="evidence" value="ECO:0007669"/>
    <property type="project" value="UniProtKB-EC"/>
</dbReference>
<dbReference type="GO" id="GO:0006465">
    <property type="term" value="P:signal peptide processing"/>
    <property type="evidence" value="ECO:0007669"/>
    <property type="project" value="TreeGrafter"/>
</dbReference>
<evidence type="ECO:0000313" key="14">
    <source>
        <dbReference type="Proteomes" id="UP001217631"/>
    </source>
</evidence>
<keyword evidence="9" id="KW-0378">Hydrolase</keyword>
<evidence type="ECO:0000256" key="6">
    <source>
        <dbReference type="ARBA" id="ARBA00022989"/>
    </source>
</evidence>
<keyword evidence="9" id="KW-0489">Methyltransferase</keyword>
<feature type="transmembrane region" description="Helical" evidence="10">
    <location>
        <begin position="237"/>
        <end position="260"/>
    </location>
</feature>
<dbReference type="AlphaFoldDB" id="A0AAJ5V470"/>
<geneLocation type="plasmid" evidence="13 14">
    <name>pHNGDW697-1</name>
</geneLocation>
<evidence type="ECO:0000256" key="10">
    <source>
        <dbReference type="SAM" id="Phobius"/>
    </source>
</evidence>
<dbReference type="InterPro" id="IPR014032">
    <property type="entry name" value="Peptidase_A24A_bac"/>
</dbReference>
<evidence type="ECO:0000313" key="13">
    <source>
        <dbReference type="EMBL" id="WEA23195.1"/>
    </source>
</evidence>
<sequence>MLIPDLTPEKWCPLFASLELLEYYPFVFASLAGVLGLLVGSFLNVVVYRLPKMMEQSWLRDAREALELPLAEEPIYNLAFPRSSCPNCGHAIRPWENIPLISWLALRGKCSCCQSRISIRYSIVELTAAVLSFAAAWHFGFGIQSALALVMIWGAIALFLIDLDEMLLPDAIVIPGVWVGLFAAYLGVFASLNDGFIGAVGGYLLFGVPAGAYALIRGRQGMGNGDFKLMALFGAWLGWQALPLIFLLSTVSGAIIGTIASRTREAPFPFGPFIIVSGLIALFYEHDLYALYGQVFGVDLGVFF</sequence>
<evidence type="ECO:0000256" key="9">
    <source>
        <dbReference type="RuleBase" id="RU003794"/>
    </source>
</evidence>
<comment type="similarity">
    <text evidence="2 8">Belongs to the peptidase A24 family.</text>
</comment>
<keyword evidence="9" id="KW-0645">Protease</keyword>
<dbReference type="Pfam" id="PF06750">
    <property type="entry name" value="A24_N_bact"/>
    <property type="match status" value="1"/>
</dbReference>
<accession>A0AAJ5V470</accession>
<feature type="domain" description="Prepilin peptidase A24 N-terminal" evidence="12">
    <location>
        <begin position="34"/>
        <end position="139"/>
    </location>
</feature>
<dbReference type="PANTHER" id="PTHR30487">
    <property type="entry name" value="TYPE 4 PREPILIN-LIKE PROTEINS LEADER PEPTIDE-PROCESSING ENZYME"/>
    <property type="match status" value="1"/>
</dbReference>
<keyword evidence="5 9" id="KW-0812">Transmembrane</keyword>
<feature type="transmembrane region" description="Helical" evidence="10">
    <location>
        <begin position="168"/>
        <end position="190"/>
    </location>
</feature>
<dbReference type="GO" id="GO:0008168">
    <property type="term" value="F:methyltransferase activity"/>
    <property type="evidence" value="ECO:0007669"/>
    <property type="project" value="UniProtKB-KW"/>
</dbReference>
<dbReference type="InterPro" id="IPR050882">
    <property type="entry name" value="Prepilin_peptidase/N-MTase"/>
</dbReference>
<keyword evidence="4" id="KW-0997">Cell inner membrane</keyword>
<comment type="subcellular location">
    <subcellularLocation>
        <location evidence="1">Cell inner membrane</location>
        <topology evidence="1">Multi-pass membrane protein</topology>
    </subcellularLocation>
    <subcellularLocation>
        <location evidence="9">Cell membrane</location>
        <topology evidence="9">Multi-pass membrane protein</topology>
    </subcellularLocation>
</comment>
<dbReference type="Gene3D" id="1.20.120.1220">
    <property type="match status" value="1"/>
</dbReference>
<dbReference type="EC" id="2.1.1.-" evidence="9"/>
<dbReference type="PRINTS" id="PR00864">
    <property type="entry name" value="PREPILNPTASE"/>
</dbReference>
<dbReference type="RefSeq" id="WP_275000346.1">
    <property type="nucleotide sequence ID" value="NZ_CP118678.1"/>
</dbReference>
<evidence type="ECO:0000259" key="11">
    <source>
        <dbReference type="Pfam" id="PF01478"/>
    </source>
</evidence>